<comment type="caution">
    <text evidence="2">The sequence shown here is derived from an EMBL/GenBank/DDBJ whole genome shotgun (WGS) entry which is preliminary data.</text>
</comment>
<evidence type="ECO:0000313" key="2">
    <source>
        <dbReference type="EMBL" id="MBW8481899.1"/>
    </source>
</evidence>
<keyword evidence="3" id="KW-1185">Reference proteome</keyword>
<sequence>MKITPSSRILRMLGEIEFDEWQCIAELVDNALDDFSEIERDDIPWAGGFKVSVSLPSPKAKLADAVVKVSDTGRGMSYDRLEQSVRAGWSSNDRFDKLGLFGMGFNVSTARLGRRTRVLTTRRGDDRWIGVEIDLDQIGDDFEAQDIEEAKADPNEHGTRIEISGLHPDRADWLRRNASNLRETLGRTYSWILDNKPFELWVQGQRVKPRLHCRWGDDRAVTYGQGGSAERIPAYIAIDETFDPAEACTNCGNWQVPDKGTCEQCGGDRLTLRERRIHGWLGVQRHLHKREFGIDFLRNGRKILQWDKRLFDWKNPNDPATGAVDTEYPIELANQGGRLIGEIHLDHVPVTYQKNAFEYSDRGWRAAIDYLRGVGPMQPEKAKRLGYPVNDSPLAQLYRGYRRNAAGLRCLIPGDGKGPIHDETRRWAQLFHQGDADYQDDQRWWDAVVNHEELSKAAKLAKAEGAAPYKPDEAAVLEALGVAIGESDTPGAPPGAVSSADQTPASAPAPPSAKTTKETFQERIARYRADSTIVPELTRDFGIPRIGDLRVETRRLSTVELRDTAAQPTPVLLVQGPGGTGTAFVDPAHQVFAKLGADPTELLIVEIAAVLKVKAESDLTHAQLIALLRAHCLLDLAPRMDVVFAQARELLSDVRRMMALRIDADPGRAFQYLSPDELTATENEMIANGQVTHTQALGQTGEFLLYAPPLFVVRLLEEWPETFMDGHVFAGPYASVSSLSARRLSVAKVAGYLNDIATLLSFTAERGPQQLQRTRLSIQLLADELVAEA</sequence>
<keyword evidence="2" id="KW-0067">ATP-binding</keyword>
<dbReference type="EMBL" id="JAIBOA010000003">
    <property type="protein sequence ID" value="MBW8481899.1"/>
    <property type="molecule type" value="Genomic_DNA"/>
</dbReference>
<feature type="region of interest" description="Disordered" evidence="1">
    <location>
        <begin position="485"/>
        <end position="518"/>
    </location>
</feature>
<name>A0ABS7FQ68_9ACTN</name>
<dbReference type="InterPro" id="IPR036890">
    <property type="entry name" value="HATPase_C_sf"/>
</dbReference>
<organism evidence="2 3">
    <name type="scientific">Actinomadura parmotrematis</name>
    <dbReference type="NCBI Taxonomy" id="2864039"/>
    <lineage>
        <taxon>Bacteria</taxon>
        <taxon>Bacillati</taxon>
        <taxon>Actinomycetota</taxon>
        <taxon>Actinomycetes</taxon>
        <taxon>Streptosporangiales</taxon>
        <taxon>Thermomonosporaceae</taxon>
        <taxon>Actinomadura</taxon>
    </lineage>
</organism>
<reference evidence="2 3" key="1">
    <citation type="submission" date="2021-07" db="EMBL/GenBank/DDBJ databases">
        <title>Actinomadura sp. PM05-2 isolated from lichen.</title>
        <authorList>
            <person name="Somphong A."/>
            <person name="Phongsopitanun W."/>
            <person name="Tanasupawat S."/>
            <person name="Peongsungnone V."/>
        </authorList>
    </citation>
    <scope>NUCLEOTIDE SEQUENCE [LARGE SCALE GENOMIC DNA]</scope>
    <source>
        <strain evidence="2 3">PM05-2</strain>
    </source>
</reference>
<dbReference type="Proteomes" id="UP000774570">
    <property type="component" value="Unassembled WGS sequence"/>
</dbReference>
<evidence type="ECO:0000256" key="1">
    <source>
        <dbReference type="SAM" id="MobiDB-lite"/>
    </source>
</evidence>
<dbReference type="SUPFAM" id="SSF55874">
    <property type="entry name" value="ATPase domain of HSP90 chaperone/DNA topoisomerase II/histidine kinase"/>
    <property type="match status" value="1"/>
</dbReference>
<accession>A0ABS7FQ68</accession>
<gene>
    <name evidence="2" type="ORF">K1Y72_05935</name>
</gene>
<proteinExistence type="predicted"/>
<keyword evidence="2" id="KW-0547">Nucleotide-binding</keyword>
<protein>
    <submittedName>
        <fullName evidence="2">ATP-binding protein</fullName>
    </submittedName>
</protein>
<dbReference type="RefSeq" id="WP_220164012.1">
    <property type="nucleotide sequence ID" value="NZ_JAIBOA010000003.1"/>
</dbReference>
<dbReference type="Pfam" id="PF13589">
    <property type="entry name" value="HATPase_c_3"/>
    <property type="match status" value="1"/>
</dbReference>
<dbReference type="GO" id="GO:0005524">
    <property type="term" value="F:ATP binding"/>
    <property type="evidence" value="ECO:0007669"/>
    <property type="project" value="UniProtKB-KW"/>
</dbReference>
<evidence type="ECO:0000313" key="3">
    <source>
        <dbReference type="Proteomes" id="UP000774570"/>
    </source>
</evidence>
<dbReference type="Gene3D" id="3.30.565.10">
    <property type="entry name" value="Histidine kinase-like ATPase, C-terminal domain"/>
    <property type="match status" value="1"/>
</dbReference>